<dbReference type="EMBL" id="QXGA01001041">
    <property type="protein sequence ID" value="KAE9130972.1"/>
    <property type="molecule type" value="Genomic_DNA"/>
</dbReference>
<dbReference type="AlphaFoldDB" id="A0A6A3T759"/>
<evidence type="ECO:0000313" key="3">
    <source>
        <dbReference type="EMBL" id="KAE9130972.1"/>
    </source>
</evidence>
<protein>
    <submittedName>
        <fullName evidence="3">Uncharacterized protein</fullName>
    </submittedName>
</protein>
<evidence type="ECO:0000313" key="1">
    <source>
        <dbReference type="EMBL" id="KAE8934287.1"/>
    </source>
</evidence>
<dbReference type="EMBL" id="QXGF01000922">
    <property type="protein sequence ID" value="KAE8934287.1"/>
    <property type="molecule type" value="Genomic_DNA"/>
</dbReference>
<name>A0A6A3T759_9STRA</name>
<comment type="caution">
    <text evidence="3">The sequence shown here is derived from an EMBL/GenBank/DDBJ whole genome shotgun (WGS) entry which is preliminary data.</text>
</comment>
<evidence type="ECO:0000313" key="6">
    <source>
        <dbReference type="Proteomes" id="UP000460718"/>
    </source>
</evidence>
<accession>A0A6A3T759</accession>
<evidence type="ECO:0000313" key="2">
    <source>
        <dbReference type="EMBL" id="KAE8997337.1"/>
    </source>
</evidence>
<organism evidence="3 5">
    <name type="scientific">Phytophthora fragariae</name>
    <dbReference type="NCBI Taxonomy" id="53985"/>
    <lineage>
        <taxon>Eukaryota</taxon>
        <taxon>Sar</taxon>
        <taxon>Stramenopiles</taxon>
        <taxon>Oomycota</taxon>
        <taxon>Peronosporomycetes</taxon>
        <taxon>Peronosporales</taxon>
        <taxon>Peronosporaceae</taxon>
        <taxon>Phytophthora</taxon>
    </lineage>
</organism>
<reference evidence="4 5" key="1">
    <citation type="submission" date="2018-08" db="EMBL/GenBank/DDBJ databases">
        <title>Genomic investigation of the strawberry pathogen Phytophthora fragariae indicates pathogenicity is determined by transcriptional variation in three key races.</title>
        <authorList>
            <person name="Adams T.M."/>
            <person name="Armitage A.D."/>
            <person name="Sobczyk M.K."/>
            <person name="Bates H.J."/>
            <person name="Dunwell J.M."/>
            <person name="Nellist C.F."/>
            <person name="Harrison R.J."/>
        </authorList>
    </citation>
    <scope>NUCLEOTIDE SEQUENCE [LARGE SCALE GENOMIC DNA]</scope>
    <source>
        <strain evidence="3 5">NOV-5</strain>
        <strain evidence="1 4">NOV-9</strain>
        <strain evidence="2 6">SCRP245</strain>
    </source>
</reference>
<evidence type="ECO:0000313" key="4">
    <source>
        <dbReference type="Proteomes" id="UP000429523"/>
    </source>
</evidence>
<proteinExistence type="predicted"/>
<dbReference type="Proteomes" id="UP000429523">
    <property type="component" value="Unassembled WGS sequence"/>
</dbReference>
<evidence type="ECO:0000313" key="5">
    <source>
        <dbReference type="Proteomes" id="UP000440732"/>
    </source>
</evidence>
<dbReference type="Proteomes" id="UP000460718">
    <property type="component" value="Unassembled WGS sequence"/>
</dbReference>
<gene>
    <name evidence="3" type="ORF">PF006_g15641</name>
    <name evidence="1" type="ORF">PF009_g15734</name>
    <name evidence="2" type="ORF">PF011_g15533</name>
</gene>
<dbReference type="EMBL" id="QXFW01001059">
    <property type="protein sequence ID" value="KAE8997337.1"/>
    <property type="molecule type" value="Genomic_DNA"/>
</dbReference>
<sequence length="96" mass="10562">MEDRQRRSIRIANVFKCYGVLNVTVRGIFDLCNNERVPKKPVTAATTSTMAGFDNGVGIGQVKKLKLVARRYQSRGGAQVNCPRASACYIVGFCGY</sequence>
<dbReference type="Proteomes" id="UP000440732">
    <property type="component" value="Unassembled WGS sequence"/>
</dbReference>